<keyword evidence="9" id="KW-0238">DNA-binding</keyword>
<evidence type="ECO:0000256" key="8">
    <source>
        <dbReference type="ARBA" id="ARBA00023015"/>
    </source>
</evidence>
<feature type="domain" description="4Fe-4S Wbl-type" evidence="13">
    <location>
        <begin position="31"/>
        <end position="87"/>
    </location>
</feature>
<evidence type="ECO:0000256" key="6">
    <source>
        <dbReference type="ARBA" id="ARBA00023004"/>
    </source>
</evidence>
<evidence type="ECO:0000256" key="1">
    <source>
        <dbReference type="ARBA" id="ARBA00001966"/>
    </source>
</evidence>
<dbReference type="RefSeq" id="WP_189120166.1">
    <property type="nucleotide sequence ID" value="NZ_BMRK01000019.1"/>
</dbReference>
<evidence type="ECO:0000256" key="9">
    <source>
        <dbReference type="ARBA" id="ARBA00023125"/>
    </source>
</evidence>
<evidence type="ECO:0000256" key="2">
    <source>
        <dbReference type="ARBA" id="ARBA00004496"/>
    </source>
</evidence>
<keyword evidence="10" id="KW-1015">Disulfide bond</keyword>
<keyword evidence="6" id="KW-0408">Iron</keyword>
<evidence type="ECO:0000256" key="12">
    <source>
        <dbReference type="SAM" id="MobiDB-lite"/>
    </source>
</evidence>
<evidence type="ECO:0000256" key="7">
    <source>
        <dbReference type="ARBA" id="ARBA00023014"/>
    </source>
</evidence>
<proteinExistence type="inferred from homology"/>
<evidence type="ECO:0000256" key="5">
    <source>
        <dbReference type="ARBA" id="ARBA00022723"/>
    </source>
</evidence>
<gene>
    <name evidence="14" type="ORF">GCM10017579_06140</name>
</gene>
<keyword evidence="11" id="KW-0804">Transcription</keyword>
<evidence type="ECO:0000256" key="10">
    <source>
        <dbReference type="ARBA" id="ARBA00023157"/>
    </source>
</evidence>
<dbReference type="InterPro" id="IPR034768">
    <property type="entry name" value="4FE4S_WBL"/>
</dbReference>
<comment type="subcellular location">
    <subcellularLocation>
        <location evidence="2">Cytoplasm</location>
    </subcellularLocation>
</comment>
<evidence type="ECO:0000256" key="3">
    <source>
        <dbReference type="ARBA" id="ARBA00006597"/>
    </source>
</evidence>
<evidence type="ECO:0000259" key="13">
    <source>
        <dbReference type="PROSITE" id="PS51674"/>
    </source>
</evidence>
<dbReference type="InterPro" id="IPR003482">
    <property type="entry name" value="Whib"/>
</dbReference>
<keyword evidence="8" id="KW-0805">Transcription regulation</keyword>
<keyword evidence="15" id="KW-1185">Reference proteome</keyword>
<organism evidence="14 15">
    <name type="scientific">Nocardioides luteus</name>
    <dbReference type="NCBI Taxonomy" id="1844"/>
    <lineage>
        <taxon>Bacteria</taxon>
        <taxon>Bacillati</taxon>
        <taxon>Actinomycetota</taxon>
        <taxon>Actinomycetes</taxon>
        <taxon>Propionibacteriales</taxon>
        <taxon>Nocardioidaceae</taxon>
        <taxon>Nocardioides</taxon>
    </lineage>
</organism>
<evidence type="ECO:0000313" key="14">
    <source>
        <dbReference type="EMBL" id="GLJ66578.1"/>
    </source>
</evidence>
<comment type="similarity">
    <text evidence="3">Belongs to the WhiB family.</text>
</comment>
<feature type="region of interest" description="Disordered" evidence="12">
    <location>
        <begin position="82"/>
        <end position="113"/>
    </location>
</feature>
<dbReference type="Pfam" id="PF02467">
    <property type="entry name" value="Whib"/>
    <property type="match status" value="1"/>
</dbReference>
<comment type="caution">
    <text evidence="14">The sequence shown here is derived from an EMBL/GenBank/DDBJ whole genome shotgun (WGS) entry which is preliminary data.</text>
</comment>
<evidence type="ECO:0000256" key="11">
    <source>
        <dbReference type="ARBA" id="ARBA00023163"/>
    </source>
</evidence>
<dbReference type="PROSITE" id="PS51674">
    <property type="entry name" value="4FE4S_WBL"/>
    <property type="match status" value="1"/>
</dbReference>
<name>A0ABQ5SSQ0_9ACTN</name>
<dbReference type="PANTHER" id="PTHR38839:SF2">
    <property type="entry name" value="TRANSCRIPTIONAL REGULATOR WHIB7-RELATED"/>
    <property type="match status" value="1"/>
</dbReference>
<sequence length="113" mass="12513">MEIITLFGEGNSSKTHELTLKHPTPRTDEWACVGEDPELFHPDDLTQLAEAQQVCAACPMKQVCLDLGLARREFGVWGGVLLENGKPRSEPRTPGRKPYKRSQEAIAKARSVA</sequence>
<reference evidence="14" key="2">
    <citation type="submission" date="2023-01" db="EMBL/GenBank/DDBJ databases">
        <authorList>
            <person name="Sun Q."/>
            <person name="Evtushenko L."/>
        </authorList>
    </citation>
    <scope>NUCLEOTIDE SEQUENCE</scope>
    <source>
        <strain evidence="14">VKM Ac-1246</strain>
    </source>
</reference>
<evidence type="ECO:0000313" key="15">
    <source>
        <dbReference type="Proteomes" id="UP001142292"/>
    </source>
</evidence>
<dbReference type="Proteomes" id="UP001142292">
    <property type="component" value="Unassembled WGS sequence"/>
</dbReference>
<protein>
    <recommendedName>
        <fullName evidence="13">4Fe-4S Wbl-type domain-containing protein</fullName>
    </recommendedName>
</protein>
<evidence type="ECO:0000256" key="4">
    <source>
        <dbReference type="ARBA" id="ARBA00022485"/>
    </source>
</evidence>
<keyword evidence="7" id="KW-0411">Iron-sulfur</keyword>
<reference evidence="14" key="1">
    <citation type="journal article" date="2014" name="Int. J. Syst. Evol. Microbiol.">
        <title>Complete genome of a new Firmicutes species belonging to the dominant human colonic microbiota ('Ruminococcus bicirculans') reveals two chromosomes and a selective capacity to utilize plant glucans.</title>
        <authorList>
            <consortium name="NISC Comparative Sequencing Program"/>
            <person name="Wegmann U."/>
            <person name="Louis P."/>
            <person name="Goesmann A."/>
            <person name="Henrissat B."/>
            <person name="Duncan S.H."/>
            <person name="Flint H.J."/>
        </authorList>
    </citation>
    <scope>NUCLEOTIDE SEQUENCE</scope>
    <source>
        <strain evidence="14">VKM Ac-1246</strain>
    </source>
</reference>
<dbReference type="EMBL" id="BSEL01000002">
    <property type="protein sequence ID" value="GLJ66578.1"/>
    <property type="molecule type" value="Genomic_DNA"/>
</dbReference>
<comment type="cofactor">
    <cofactor evidence="1">
        <name>[4Fe-4S] cluster</name>
        <dbReference type="ChEBI" id="CHEBI:49883"/>
    </cofactor>
</comment>
<keyword evidence="5" id="KW-0479">Metal-binding</keyword>
<keyword evidence="4" id="KW-0004">4Fe-4S</keyword>
<dbReference type="PANTHER" id="PTHR38839">
    <property type="entry name" value="TRANSCRIPTIONAL REGULATOR WHID-RELATED"/>
    <property type="match status" value="1"/>
</dbReference>
<accession>A0ABQ5SSQ0</accession>